<dbReference type="STRING" id="5722.A2GAK2"/>
<dbReference type="GO" id="GO:0007033">
    <property type="term" value="P:vacuole organization"/>
    <property type="evidence" value="ECO:0000318"/>
    <property type="project" value="GO_Central"/>
</dbReference>
<evidence type="ECO:0000256" key="2">
    <source>
        <dbReference type="ARBA" id="ARBA00022771"/>
    </source>
</evidence>
<dbReference type="GO" id="GO:0008270">
    <property type="term" value="F:zinc ion binding"/>
    <property type="evidence" value="ECO:0007669"/>
    <property type="project" value="UniProtKB-KW"/>
</dbReference>
<dbReference type="EMBL" id="DS114825">
    <property type="protein sequence ID" value="EAX85814.1"/>
    <property type="molecule type" value="Genomic_DNA"/>
</dbReference>
<dbReference type="SUPFAM" id="SSF82171">
    <property type="entry name" value="DPP6 N-terminal domain-like"/>
    <property type="match status" value="1"/>
</dbReference>
<reference evidence="6" key="1">
    <citation type="submission" date="2006-10" db="EMBL/GenBank/DDBJ databases">
        <authorList>
            <person name="Amadeo P."/>
            <person name="Zhao Q."/>
            <person name="Wortman J."/>
            <person name="Fraser-Liggett C."/>
            <person name="Carlton J."/>
        </authorList>
    </citation>
    <scope>NUCLEOTIDE SEQUENCE</scope>
    <source>
        <strain evidence="6">G3</strain>
    </source>
</reference>
<accession>A2GAK2</accession>
<organism evidence="6 7">
    <name type="scientific">Trichomonas vaginalis (strain ATCC PRA-98 / G3)</name>
    <dbReference type="NCBI Taxonomy" id="412133"/>
    <lineage>
        <taxon>Eukaryota</taxon>
        <taxon>Metamonada</taxon>
        <taxon>Parabasalia</taxon>
        <taxon>Trichomonadida</taxon>
        <taxon>Trichomonadidae</taxon>
        <taxon>Trichomonas</taxon>
    </lineage>
</organism>
<dbReference type="GO" id="GO:0007032">
    <property type="term" value="P:endosome organization"/>
    <property type="evidence" value="ECO:0000318"/>
    <property type="project" value="GO_Central"/>
</dbReference>
<keyword evidence="7" id="KW-1185">Reference proteome</keyword>
<dbReference type="GO" id="GO:0005768">
    <property type="term" value="C:endosome"/>
    <property type="evidence" value="ECO:0000318"/>
    <property type="project" value="GO_Central"/>
</dbReference>
<dbReference type="InParanoid" id="A2GAK2"/>
<dbReference type="Proteomes" id="UP000001542">
    <property type="component" value="Unassembled WGS sequence"/>
</dbReference>
<feature type="domain" description="RING-type" evidence="5">
    <location>
        <begin position="609"/>
        <end position="647"/>
    </location>
</feature>
<dbReference type="PANTHER" id="PTHR23323:SF26">
    <property type="entry name" value="VACUOLAR PROTEIN SORTING-ASSOCIATED PROTEIN 18 HOMOLOG"/>
    <property type="match status" value="1"/>
</dbReference>
<dbReference type="PROSITE" id="PS50089">
    <property type="entry name" value="ZF_RING_2"/>
    <property type="match status" value="1"/>
</dbReference>
<dbReference type="GO" id="GO:0030897">
    <property type="term" value="C:HOPS complex"/>
    <property type="evidence" value="ECO:0000318"/>
    <property type="project" value="GO_Central"/>
</dbReference>
<dbReference type="Gene3D" id="2.130.10.10">
    <property type="entry name" value="YVTN repeat-like/Quinoprotein amine dehydrogenase"/>
    <property type="match status" value="1"/>
</dbReference>
<evidence type="ECO:0000256" key="3">
    <source>
        <dbReference type="ARBA" id="ARBA00022833"/>
    </source>
</evidence>
<keyword evidence="3" id="KW-0862">Zinc</keyword>
<dbReference type="SMART" id="SM00184">
    <property type="entry name" value="RING"/>
    <property type="match status" value="1"/>
</dbReference>
<dbReference type="InterPro" id="IPR015943">
    <property type="entry name" value="WD40/YVTN_repeat-like_dom_sf"/>
</dbReference>
<dbReference type="GO" id="GO:0048284">
    <property type="term" value="P:organelle fusion"/>
    <property type="evidence" value="ECO:0000318"/>
    <property type="project" value="GO_Central"/>
</dbReference>
<keyword evidence="2 4" id="KW-0863">Zinc-finger</keyword>
<dbReference type="RefSeq" id="XP_001298744.1">
    <property type="nucleotide sequence ID" value="XM_001298743.1"/>
</dbReference>
<dbReference type="InterPro" id="IPR001841">
    <property type="entry name" value="Znf_RING"/>
</dbReference>
<keyword evidence="1" id="KW-0479">Metal-binding</keyword>
<dbReference type="SUPFAM" id="SSF57850">
    <property type="entry name" value="RING/U-box"/>
    <property type="match status" value="1"/>
</dbReference>
<dbReference type="OrthoDB" id="19493at2759"/>
<reference evidence="6" key="2">
    <citation type="journal article" date="2007" name="Science">
        <title>Draft genome sequence of the sexually transmitted pathogen Trichomonas vaginalis.</title>
        <authorList>
            <person name="Carlton J.M."/>
            <person name="Hirt R.P."/>
            <person name="Silva J.C."/>
            <person name="Delcher A.L."/>
            <person name="Schatz M."/>
            <person name="Zhao Q."/>
            <person name="Wortman J.R."/>
            <person name="Bidwell S.L."/>
            <person name="Alsmark U.C.M."/>
            <person name="Besteiro S."/>
            <person name="Sicheritz-Ponten T."/>
            <person name="Noel C.J."/>
            <person name="Dacks J.B."/>
            <person name="Foster P.G."/>
            <person name="Simillion C."/>
            <person name="Van de Peer Y."/>
            <person name="Miranda-Saavedra D."/>
            <person name="Barton G.J."/>
            <person name="Westrop G.D."/>
            <person name="Mueller S."/>
            <person name="Dessi D."/>
            <person name="Fiori P.L."/>
            <person name="Ren Q."/>
            <person name="Paulsen I."/>
            <person name="Zhang H."/>
            <person name="Bastida-Corcuera F.D."/>
            <person name="Simoes-Barbosa A."/>
            <person name="Brown M.T."/>
            <person name="Hayes R.D."/>
            <person name="Mukherjee M."/>
            <person name="Okumura C.Y."/>
            <person name="Schneider R."/>
            <person name="Smith A.J."/>
            <person name="Vanacova S."/>
            <person name="Villalvazo M."/>
            <person name="Haas B.J."/>
            <person name="Pertea M."/>
            <person name="Feldblyum T.V."/>
            <person name="Utterback T.R."/>
            <person name="Shu C.L."/>
            <person name="Osoegawa K."/>
            <person name="de Jong P.J."/>
            <person name="Hrdy I."/>
            <person name="Horvathova L."/>
            <person name="Zubacova Z."/>
            <person name="Dolezal P."/>
            <person name="Malik S.B."/>
            <person name="Logsdon J.M. Jr."/>
            <person name="Henze K."/>
            <person name="Gupta A."/>
            <person name="Wang C.C."/>
            <person name="Dunne R.L."/>
            <person name="Upcroft J.A."/>
            <person name="Upcroft P."/>
            <person name="White O."/>
            <person name="Salzberg S.L."/>
            <person name="Tang P."/>
            <person name="Chiu C.-H."/>
            <person name="Lee Y.-S."/>
            <person name="Embley T.M."/>
            <person name="Coombs G.H."/>
            <person name="Mottram J.C."/>
            <person name="Tachezy J."/>
            <person name="Fraser-Liggett C.M."/>
            <person name="Johnson P.J."/>
        </authorList>
    </citation>
    <scope>NUCLEOTIDE SEQUENCE [LARGE SCALE GENOMIC DNA]</scope>
    <source>
        <strain evidence="6">G3</strain>
    </source>
</reference>
<proteinExistence type="predicted"/>
<evidence type="ECO:0000256" key="4">
    <source>
        <dbReference type="PROSITE-ProRule" id="PRU00175"/>
    </source>
</evidence>
<dbReference type="GO" id="GO:0030674">
    <property type="term" value="F:protein-macromolecule adaptor activity"/>
    <property type="evidence" value="ECO:0000318"/>
    <property type="project" value="GO_Central"/>
</dbReference>
<dbReference type="AlphaFoldDB" id="A2GAK2"/>
<dbReference type="VEuPathDB" id="TrichDB:TVAGG3_0926160"/>
<sequence>MSDYYILTELEQFVSKISRFKYLCCALYANKVAFGASAGSVHLYSLTEASSPIVVSIPSIVTAIQLLSFSPGGKFLAVGGNSSLHFIEDPLTNPVVSYSVDLKGKRPTTLDWISEPPPKISRTPFLLIGDETGGVWTVRHQSADYITTVNSPIVQLQYISEESILVSAKSSPCFIKAGNVVNIRGKKVTGDFGSLYSPTHNAIFFSKPESTLLIASPEGKPQAKIVLAEHNTIPETFSSNLSYLLLCSTFLISVGPNCLAYIVNLNNGTPEGTIIPNSEYCDFSSYKNYALLMWKDKLTLFKACESNEEYYRYLVDQKQYEKAQELAMHDNVKDMKLLKLMEVNPSEKFEQYLQKVDFESQPQPLQAVDPEFYGLVTSLDVPDTKTIEKLKSMLQQLALEPEVVSKVRNYVIKNPNEYFNWEKFLNPDDIVSNINSSPENSQIVTKIAAKGSSQLCRMLASISSFDISILVANSPPIYLHNVDEQRKSLFIDMMAKKDVFSAYAKKEEPEEILVESPYAEKIKNINPEKVTPFDVMSLLKLNEWEQNITNEVTELCNLAERYNLSREDRGIPPWVDQMISAEKSEISFDQNAVKSTAGNWGVRADLSVCQVCGLPLNLGENTTSAATFPCGHTFHISCLKTRYCPSCYSNKLK</sequence>
<gene>
    <name evidence="6" type="ORF">TVAG_160560</name>
</gene>
<dbReference type="PANTHER" id="PTHR23323">
    <property type="entry name" value="VACUOLAR PROTEIN SORTING-ASSOCIATED PROTEIN"/>
    <property type="match status" value="1"/>
</dbReference>
<evidence type="ECO:0000256" key="1">
    <source>
        <dbReference type="ARBA" id="ARBA00022723"/>
    </source>
</evidence>
<dbReference type="VEuPathDB" id="TrichDB:TVAG_160560"/>
<evidence type="ECO:0000313" key="7">
    <source>
        <dbReference type="Proteomes" id="UP000001542"/>
    </source>
</evidence>
<evidence type="ECO:0000259" key="5">
    <source>
        <dbReference type="PROSITE" id="PS50089"/>
    </source>
</evidence>
<evidence type="ECO:0000313" key="6">
    <source>
        <dbReference type="EMBL" id="EAX85814.1"/>
    </source>
</evidence>
<dbReference type="KEGG" id="tva:4743457"/>
<name>A2GAK2_TRIV3</name>
<protein>
    <recommendedName>
        <fullName evidence="5">RING-type domain-containing protein</fullName>
    </recommendedName>
</protein>
<dbReference type="GO" id="GO:0006904">
    <property type="term" value="P:vesicle docking involved in exocytosis"/>
    <property type="evidence" value="ECO:0000318"/>
    <property type="project" value="GO_Central"/>
</dbReference>